<name>A0A8T2D507_9BRAS</name>
<keyword evidence="2" id="KW-1185">Reference proteome</keyword>
<comment type="caution">
    <text evidence="1">The sequence shown here is derived from an EMBL/GenBank/DDBJ whole genome shotgun (WGS) entry which is preliminary data.</text>
</comment>
<dbReference type="AlphaFoldDB" id="A0A8T2D507"/>
<sequence>MTLIAYLVASSLLNRCDTCLELCAIHVRNFVLHS</sequence>
<dbReference type="Proteomes" id="UP000694240">
    <property type="component" value="Chromosome 5"/>
</dbReference>
<proteinExistence type="predicted"/>
<accession>A0A8T2D507</accession>
<protein>
    <submittedName>
        <fullName evidence="1">Uncharacterized protein</fullName>
    </submittedName>
</protein>
<organism evidence="1 2">
    <name type="scientific">Arabidopsis thaliana x Arabidopsis arenosa</name>
    <dbReference type="NCBI Taxonomy" id="1240361"/>
    <lineage>
        <taxon>Eukaryota</taxon>
        <taxon>Viridiplantae</taxon>
        <taxon>Streptophyta</taxon>
        <taxon>Embryophyta</taxon>
        <taxon>Tracheophyta</taxon>
        <taxon>Spermatophyta</taxon>
        <taxon>Magnoliopsida</taxon>
        <taxon>eudicotyledons</taxon>
        <taxon>Gunneridae</taxon>
        <taxon>Pentapetalae</taxon>
        <taxon>rosids</taxon>
        <taxon>malvids</taxon>
        <taxon>Brassicales</taxon>
        <taxon>Brassicaceae</taxon>
        <taxon>Camelineae</taxon>
        <taxon>Arabidopsis</taxon>
    </lineage>
</organism>
<evidence type="ECO:0000313" key="2">
    <source>
        <dbReference type="Proteomes" id="UP000694240"/>
    </source>
</evidence>
<gene>
    <name evidence="1" type="ORF">ISN45_At05g032000</name>
</gene>
<dbReference type="EMBL" id="JAEFBK010000005">
    <property type="protein sequence ID" value="KAG7604114.1"/>
    <property type="molecule type" value="Genomic_DNA"/>
</dbReference>
<reference evidence="1 2" key="1">
    <citation type="submission" date="2020-12" db="EMBL/GenBank/DDBJ databases">
        <title>Concerted genomic and epigenomic changes stabilize Arabidopsis allopolyploids.</title>
        <authorList>
            <person name="Chen Z."/>
        </authorList>
    </citation>
    <scope>NUCLEOTIDE SEQUENCE [LARGE SCALE GENOMIC DNA]</scope>
    <source>
        <strain evidence="1">Allo738</strain>
        <tissue evidence="1">Leaf</tissue>
    </source>
</reference>
<evidence type="ECO:0000313" key="1">
    <source>
        <dbReference type="EMBL" id="KAG7604114.1"/>
    </source>
</evidence>